<gene>
    <name evidence="5" type="ORF">KQ910_10790</name>
</gene>
<dbReference type="Pfam" id="PF02797">
    <property type="entry name" value="Chal_sti_synt_C"/>
    <property type="match status" value="1"/>
</dbReference>
<dbReference type="InterPro" id="IPR012328">
    <property type="entry name" value="Chalcone/stilbene_synt_C"/>
</dbReference>
<dbReference type="PANTHER" id="PTHR11877">
    <property type="entry name" value="HYDROXYMETHYLGLUTARYL-COA SYNTHASE"/>
    <property type="match status" value="1"/>
</dbReference>
<feature type="domain" description="Chalcone/stilbene synthase C-terminal" evidence="4">
    <location>
        <begin position="220"/>
        <end position="346"/>
    </location>
</feature>
<proteinExistence type="predicted"/>
<accession>A0ABS6II31</accession>
<evidence type="ECO:0000259" key="4">
    <source>
        <dbReference type="Pfam" id="PF02797"/>
    </source>
</evidence>
<keyword evidence="6" id="KW-1185">Reference proteome</keyword>
<dbReference type="Pfam" id="PF00195">
    <property type="entry name" value="Chal_sti_synt_N"/>
    <property type="match status" value="1"/>
</dbReference>
<dbReference type="EMBL" id="JAHOPB010000001">
    <property type="protein sequence ID" value="MBU8874252.1"/>
    <property type="molecule type" value="Genomic_DNA"/>
</dbReference>
<keyword evidence="2" id="KW-0012">Acyltransferase</keyword>
<sequence length="356" mass="37318">MDRHSSVPVTLLSVAHALPPHRLLQTEAAAAARGIFAHRYAAFDRMAPVFTTSGIEARHTVMPLDWYLSTLGWPERNAAYLEGAHDLFVEAATRALAAAGCAASDVDTIVTISSTGVATPSLEARAARRMGFRPDVERVPVFGLGCAGGVSGLALAGRLASARPGSTVLFVAIEICTAAFRMDQLTPANMVATALFGDGAAACVVRAGAGEAGIARIEGAGEHLWPDTLDIMGWKVDPTGLGVVFDRSIPPFAEQQVGPAVEGILSRLGVARESVDRFACHPGGAKVITALETTLRLETGALDHEREVLRQYGNMSAPTVLFVLERLVAAGLPRRTVLTALGPGFTCSCLSLVRAA</sequence>
<reference evidence="5 6" key="1">
    <citation type="submission" date="2021-06" db="EMBL/GenBank/DDBJ databases">
        <authorList>
            <person name="Lee D.H."/>
        </authorList>
    </citation>
    <scope>NUCLEOTIDE SEQUENCE [LARGE SCALE GENOMIC DNA]</scope>
    <source>
        <strain evidence="5 6">MMS21-HV4-11</strain>
    </source>
</reference>
<evidence type="ECO:0000259" key="3">
    <source>
        <dbReference type="Pfam" id="PF00195"/>
    </source>
</evidence>
<feature type="domain" description="Chalcone/stilbene synthase N-terminal" evidence="3">
    <location>
        <begin position="78"/>
        <end position="207"/>
    </location>
</feature>
<evidence type="ECO:0000313" key="6">
    <source>
        <dbReference type="Proteomes" id="UP000727907"/>
    </source>
</evidence>
<dbReference type="InterPro" id="IPR001099">
    <property type="entry name" value="Chalcone/stilbene_synt_N"/>
</dbReference>
<name>A0ABS6II31_9HYPH</name>
<dbReference type="PANTHER" id="PTHR11877:SF99">
    <property type="entry name" value="1,3,6,8-TETRAHYDROXYNAPHTHALENE SYNTHASE"/>
    <property type="match status" value="1"/>
</dbReference>
<dbReference type="Proteomes" id="UP000727907">
    <property type="component" value="Unassembled WGS sequence"/>
</dbReference>
<dbReference type="PIRSF" id="PIRSF000451">
    <property type="entry name" value="PKS_III"/>
    <property type="match status" value="1"/>
</dbReference>
<evidence type="ECO:0000256" key="1">
    <source>
        <dbReference type="ARBA" id="ARBA00022679"/>
    </source>
</evidence>
<comment type="caution">
    <text evidence="5">The sequence shown here is derived from an EMBL/GenBank/DDBJ whole genome shotgun (WGS) entry which is preliminary data.</text>
</comment>
<organism evidence="5 6">
    <name type="scientific">Reyranella humidisoli</name>
    <dbReference type="NCBI Taxonomy" id="2849149"/>
    <lineage>
        <taxon>Bacteria</taxon>
        <taxon>Pseudomonadati</taxon>
        <taxon>Pseudomonadota</taxon>
        <taxon>Alphaproteobacteria</taxon>
        <taxon>Hyphomicrobiales</taxon>
        <taxon>Reyranellaceae</taxon>
        <taxon>Reyranella</taxon>
    </lineage>
</organism>
<dbReference type="CDD" id="cd00831">
    <property type="entry name" value="CHS_like"/>
    <property type="match status" value="1"/>
</dbReference>
<evidence type="ECO:0000256" key="2">
    <source>
        <dbReference type="ARBA" id="ARBA00023315"/>
    </source>
</evidence>
<dbReference type="InterPro" id="IPR011141">
    <property type="entry name" value="Polyketide_synthase_type-III"/>
</dbReference>
<dbReference type="RefSeq" id="WP_216959452.1">
    <property type="nucleotide sequence ID" value="NZ_JAHOPB010000001.1"/>
</dbReference>
<protein>
    <submittedName>
        <fullName evidence="5">Type III polyketide synthase</fullName>
    </submittedName>
</protein>
<keyword evidence="1" id="KW-0808">Transferase</keyword>
<evidence type="ECO:0000313" key="5">
    <source>
        <dbReference type="EMBL" id="MBU8874252.1"/>
    </source>
</evidence>